<protein>
    <submittedName>
        <fullName evidence="2">SCP2 sterol-binding domain-containing protein</fullName>
    </submittedName>
</protein>
<name>A0ABT0JZD5_9ACTN</name>
<proteinExistence type="predicted"/>
<feature type="domain" description="SCP2" evidence="1">
    <location>
        <begin position="43"/>
        <end position="144"/>
    </location>
</feature>
<gene>
    <name evidence="2" type="ORF">MXD59_14095</name>
</gene>
<sequence>MSDLAVDPSADPAKLITTLAAMSEREVSDLLSSPGGNDVLDEIFRQMQANFHPELAKGENAVVRFGLSGGSGGATRTYELRIRDGECALAHEPSTTAPEGRQLTITTDRVRFVRVLTGQANGAKLFLTRKIKVDGDMKFGGKVISWFGVPTQES</sequence>
<accession>A0ABT0JZD5</accession>
<dbReference type="Proteomes" id="UP001201873">
    <property type="component" value="Unassembled WGS sequence"/>
</dbReference>
<evidence type="ECO:0000259" key="1">
    <source>
        <dbReference type="Pfam" id="PF02036"/>
    </source>
</evidence>
<dbReference type="InterPro" id="IPR036527">
    <property type="entry name" value="SCP2_sterol-bd_dom_sf"/>
</dbReference>
<dbReference type="Pfam" id="PF02036">
    <property type="entry name" value="SCP2"/>
    <property type="match status" value="1"/>
</dbReference>
<evidence type="ECO:0000313" key="2">
    <source>
        <dbReference type="EMBL" id="MCK9876899.1"/>
    </source>
</evidence>
<dbReference type="RefSeq" id="WP_248825209.1">
    <property type="nucleotide sequence ID" value="NZ_JALKFT010000012.1"/>
</dbReference>
<dbReference type="EMBL" id="JALKFT010000012">
    <property type="protein sequence ID" value="MCK9876899.1"/>
    <property type="molecule type" value="Genomic_DNA"/>
</dbReference>
<dbReference type="Gene3D" id="3.30.1050.10">
    <property type="entry name" value="SCP2 sterol-binding domain"/>
    <property type="match status" value="1"/>
</dbReference>
<keyword evidence="3" id="KW-1185">Reference proteome</keyword>
<dbReference type="InterPro" id="IPR003033">
    <property type="entry name" value="SCP2_sterol-bd_dom"/>
</dbReference>
<reference evidence="2 3" key="1">
    <citation type="submission" date="2022-04" db="EMBL/GenBank/DDBJ databases">
        <title>Genome diversity in the genus Frankia.</title>
        <authorList>
            <person name="Carlos-Shanley C."/>
            <person name="Hahn D."/>
        </authorList>
    </citation>
    <scope>NUCLEOTIDE SEQUENCE [LARGE SCALE GENOMIC DNA]</scope>
    <source>
        <strain evidence="2 3">Ag45/Mut15</strain>
    </source>
</reference>
<organism evidence="2 3">
    <name type="scientific">Frankia umida</name>
    <dbReference type="NCBI Taxonomy" id="573489"/>
    <lineage>
        <taxon>Bacteria</taxon>
        <taxon>Bacillati</taxon>
        <taxon>Actinomycetota</taxon>
        <taxon>Actinomycetes</taxon>
        <taxon>Frankiales</taxon>
        <taxon>Frankiaceae</taxon>
        <taxon>Frankia</taxon>
    </lineage>
</organism>
<dbReference type="SUPFAM" id="SSF55718">
    <property type="entry name" value="SCP-like"/>
    <property type="match status" value="1"/>
</dbReference>
<evidence type="ECO:0000313" key="3">
    <source>
        <dbReference type="Proteomes" id="UP001201873"/>
    </source>
</evidence>
<comment type="caution">
    <text evidence="2">The sequence shown here is derived from an EMBL/GenBank/DDBJ whole genome shotgun (WGS) entry which is preliminary data.</text>
</comment>